<evidence type="ECO:0000259" key="7">
    <source>
        <dbReference type="SMART" id="SM00382"/>
    </source>
</evidence>
<evidence type="ECO:0000256" key="4">
    <source>
        <dbReference type="ARBA" id="ARBA00022787"/>
    </source>
</evidence>
<accession>A0ABQ7NVL2</accession>
<dbReference type="EMBL" id="JADBGQ010000001">
    <property type="protein sequence ID" value="KAG5414171.1"/>
    <property type="molecule type" value="Genomic_DNA"/>
</dbReference>
<dbReference type="SMART" id="SM00382">
    <property type="entry name" value="AAA"/>
    <property type="match status" value="1"/>
</dbReference>
<dbReference type="Pfam" id="PF17862">
    <property type="entry name" value="AAA_lid_3"/>
    <property type="match status" value="1"/>
</dbReference>
<dbReference type="Gene3D" id="3.40.50.300">
    <property type="entry name" value="P-loop containing nucleotide triphosphate hydrolases"/>
    <property type="match status" value="1"/>
</dbReference>
<keyword evidence="5" id="KW-0067">ATP-binding</keyword>
<dbReference type="Pfam" id="PF03643">
    <property type="entry name" value="Vps26"/>
    <property type="match status" value="1"/>
</dbReference>
<dbReference type="Proteomes" id="UP000823674">
    <property type="component" value="Chromosome A01"/>
</dbReference>
<name>A0ABQ7NVL2_BRACM</name>
<dbReference type="Pfam" id="PF00004">
    <property type="entry name" value="AAA"/>
    <property type="match status" value="1"/>
</dbReference>
<keyword evidence="9" id="KW-1185">Reference proteome</keyword>
<dbReference type="Gene3D" id="1.10.8.60">
    <property type="match status" value="1"/>
</dbReference>
<gene>
    <name evidence="8" type="primary">A01p020750.1_BraROA</name>
    <name evidence="8" type="ORF">IGI04_001738</name>
</gene>
<evidence type="ECO:0000313" key="9">
    <source>
        <dbReference type="Proteomes" id="UP000823674"/>
    </source>
</evidence>
<dbReference type="PROSITE" id="PS00674">
    <property type="entry name" value="AAA"/>
    <property type="match status" value="1"/>
</dbReference>
<evidence type="ECO:0000256" key="3">
    <source>
        <dbReference type="ARBA" id="ARBA00022741"/>
    </source>
</evidence>
<dbReference type="InterPro" id="IPR051701">
    <property type="entry name" value="Mito_OM_Translocase_MSP1"/>
</dbReference>
<keyword evidence="4" id="KW-1000">Mitochondrion outer membrane</keyword>
<keyword evidence="4" id="KW-0472">Membrane</keyword>
<organism evidence="8 9">
    <name type="scientific">Brassica rapa subsp. trilocularis</name>
    <dbReference type="NCBI Taxonomy" id="1813537"/>
    <lineage>
        <taxon>Eukaryota</taxon>
        <taxon>Viridiplantae</taxon>
        <taxon>Streptophyta</taxon>
        <taxon>Embryophyta</taxon>
        <taxon>Tracheophyta</taxon>
        <taxon>Spermatophyta</taxon>
        <taxon>Magnoliopsida</taxon>
        <taxon>eudicotyledons</taxon>
        <taxon>Gunneridae</taxon>
        <taxon>Pentapetalae</taxon>
        <taxon>rosids</taxon>
        <taxon>malvids</taxon>
        <taxon>Brassicales</taxon>
        <taxon>Brassicaceae</taxon>
        <taxon>Brassiceae</taxon>
        <taxon>Brassica</taxon>
    </lineage>
</organism>
<dbReference type="InterPro" id="IPR028934">
    <property type="entry name" value="Vps26-related"/>
</dbReference>
<dbReference type="InterPro" id="IPR003960">
    <property type="entry name" value="ATPase_AAA_CS"/>
</dbReference>
<dbReference type="InterPro" id="IPR041569">
    <property type="entry name" value="AAA_lid_3"/>
</dbReference>
<comment type="caution">
    <text evidence="8">The sequence shown here is derived from an EMBL/GenBank/DDBJ whole genome shotgun (WGS) entry which is preliminary data.</text>
</comment>
<feature type="domain" description="AAA+ ATPase" evidence="7">
    <location>
        <begin position="142"/>
        <end position="282"/>
    </location>
</feature>
<dbReference type="InterPro" id="IPR014752">
    <property type="entry name" value="Arrestin-like_C"/>
</dbReference>
<evidence type="ECO:0000256" key="6">
    <source>
        <dbReference type="ARBA" id="ARBA00023128"/>
    </source>
</evidence>
<reference evidence="8 9" key="1">
    <citation type="submission" date="2021-03" db="EMBL/GenBank/DDBJ databases">
        <authorList>
            <person name="King G.J."/>
            <person name="Bancroft I."/>
            <person name="Baten A."/>
            <person name="Bloomfield J."/>
            <person name="Borpatragohain P."/>
            <person name="He Z."/>
            <person name="Irish N."/>
            <person name="Irwin J."/>
            <person name="Liu K."/>
            <person name="Mauleon R.P."/>
            <person name="Moore J."/>
            <person name="Morris R."/>
            <person name="Ostergaard L."/>
            <person name="Wang B."/>
            <person name="Wells R."/>
        </authorList>
    </citation>
    <scope>NUCLEOTIDE SEQUENCE [LARGE SCALE GENOMIC DNA]</scope>
    <source>
        <strain evidence="8">R-o-18</strain>
        <tissue evidence="8">Leaf</tissue>
    </source>
</reference>
<evidence type="ECO:0000256" key="5">
    <source>
        <dbReference type="ARBA" id="ARBA00022840"/>
    </source>
</evidence>
<sequence>MVSLITLLKILCYLKKGCVFVRDMGGGSSETKILQELILYAASAAFSCLVLFAGLRHLDPNREASKKALEHKKEISKRLGRPLIHTTPYEDVIACDVINPDHIDVEFGSIGGLETIKEALYELVILPLKRPELFAYGKLLGPQKGVLLYGPPGTGKTMLAKAIAKESGAVFINVRVSNLMSKWFGDAQKLVSAVFSLAYKLQPAIIFIDEVDSFLGQRRSTDHEAMANMKTEFMALWDGFSTDPNARVMVLAATNRPSELDEAILRRLPQAFEIGMPDRKERAEILKVTLKGERVEPDIDYDHVARLCEGYTGSDIFELCKKAAYFPIREILEEERKGRPCPAARPLSQLDLEKVLATSKKTQVAAGEYCGLRGSREPDEVEAAISGISKLLVSQFINLQADSVDSLVISTWRNYLLGAFKPACNISITFSDGKNRKQVPMKKENGQTALVPLFQSQETLSGKVCVEPYQGKKVEHNGVKVELLGQIEMYFDRGNYYDFTSLVRELDVPGDIYERKTYPFEFPTVEMPYETYNGVNVRLRYVLKVTVTRGYAGSIVEYQEFMVRNYAPPPPINNSIKMEVGIEDCLHIEFEYNKSKYHLKDVILGKIYFLLVRIKMKNMDLEIRRRESTGAGANTHVETETLAKFELMDGTPVRGESIPVRLFLAPYDLTPTHRNINNKFSVKYYLNLVLVDEEDRRYFKQQEITLYRLKEDASS</sequence>
<keyword evidence="6" id="KW-0496">Mitochondrion</keyword>
<keyword evidence="3" id="KW-0547">Nucleotide-binding</keyword>
<proteinExistence type="inferred from homology"/>
<dbReference type="InterPro" id="IPR027417">
    <property type="entry name" value="P-loop_NTPase"/>
</dbReference>
<dbReference type="Gene3D" id="2.60.40.640">
    <property type="match status" value="2"/>
</dbReference>
<dbReference type="InterPro" id="IPR003959">
    <property type="entry name" value="ATPase_AAA_core"/>
</dbReference>
<evidence type="ECO:0000313" key="8">
    <source>
        <dbReference type="EMBL" id="KAG5414171.1"/>
    </source>
</evidence>
<evidence type="ECO:0000256" key="2">
    <source>
        <dbReference type="ARBA" id="ARBA00009100"/>
    </source>
</evidence>
<dbReference type="InterPro" id="IPR003593">
    <property type="entry name" value="AAA+_ATPase"/>
</dbReference>
<dbReference type="PANTHER" id="PTHR45644">
    <property type="entry name" value="AAA ATPASE, PUTATIVE (AFU_ORTHOLOGUE AFUA_2G12920)-RELATED-RELATED"/>
    <property type="match status" value="1"/>
</dbReference>
<dbReference type="PANTHER" id="PTHR45644:SF84">
    <property type="entry name" value="AAA+ ATPASE DOMAIN-CONTAINING PROTEIN"/>
    <property type="match status" value="1"/>
</dbReference>
<dbReference type="SUPFAM" id="SSF52540">
    <property type="entry name" value="P-loop containing nucleoside triphosphate hydrolases"/>
    <property type="match status" value="1"/>
</dbReference>
<evidence type="ECO:0000256" key="1">
    <source>
        <dbReference type="ARBA" id="ARBA00004572"/>
    </source>
</evidence>
<comment type="subcellular location">
    <subcellularLocation>
        <location evidence="1">Mitochondrion outer membrane</location>
        <topology evidence="1">Single-pass membrane protein</topology>
    </subcellularLocation>
</comment>
<protein>
    <recommendedName>
        <fullName evidence="7">AAA+ ATPase domain-containing protein</fullName>
    </recommendedName>
</protein>
<dbReference type="CDD" id="cd19520">
    <property type="entry name" value="RecA-like_ATAD1"/>
    <property type="match status" value="1"/>
</dbReference>
<comment type="similarity">
    <text evidence="2">Belongs to the VPS26 family.</text>
</comment>